<comment type="caution">
    <text evidence="4">The sequence shown here is derived from an EMBL/GenBank/DDBJ whole genome shotgun (WGS) entry which is preliminary data.</text>
</comment>
<name>A0ABD2JPD5_HETSC</name>
<keyword evidence="3" id="KW-1133">Transmembrane helix</keyword>
<evidence type="ECO:0000256" key="2">
    <source>
        <dbReference type="SAM" id="MobiDB-lite"/>
    </source>
</evidence>
<evidence type="ECO:0000313" key="5">
    <source>
        <dbReference type="Proteomes" id="UP001620645"/>
    </source>
</evidence>
<evidence type="ECO:0000256" key="1">
    <source>
        <dbReference type="SAM" id="Coils"/>
    </source>
</evidence>
<keyword evidence="1" id="KW-0175">Coiled coil</keyword>
<feature type="compositionally biased region" description="Basic and acidic residues" evidence="2">
    <location>
        <begin position="1104"/>
        <end position="1115"/>
    </location>
</feature>
<feature type="region of interest" description="Disordered" evidence="2">
    <location>
        <begin position="1233"/>
        <end position="1255"/>
    </location>
</feature>
<feature type="compositionally biased region" description="Basic and acidic residues" evidence="2">
    <location>
        <begin position="692"/>
        <end position="711"/>
    </location>
</feature>
<reference evidence="4 5" key="1">
    <citation type="submission" date="2024-10" db="EMBL/GenBank/DDBJ databases">
        <authorList>
            <person name="Kim D."/>
        </authorList>
    </citation>
    <scope>NUCLEOTIDE SEQUENCE [LARGE SCALE GENOMIC DNA]</scope>
    <source>
        <strain evidence="4">Taebaek</strain>
    </source>
</reference>
<dbReference type="PROSITE" id="PS51257">
    <property type="entry name" value="PROKAR_LIPOPROTEIN"/>
    <property type="match status" value="1"/>
</dbReference>
<feature type="region of interest" description="Disordered" evidence="2">
    <location>
        <begin position="684"/>
        <end position="789"/>
    </location>
</feature>
<feature type="transmembrane region" description="Helical" evidence="3">
    <location>
        <begin position="1348"/>
        <end position="1368"/>
    </location>
</feature>
<dbReference type="Proteomes" id="UP001620645">
    <property type="component" value="Unassembled WGS sequence"/>
</dbReference>
<feature type="transmembrane region" description="Helical" evidence="3">
    <location>
        <begin position="1318"/>
        <end position="1342"/>
    </location>
</feature>
<keyword evidence="3" id="KW-0812">Transmembrane</keyword>
<evidence type="ECO:0000313" key="4">
    <source>
        <dbReference type="EMBL" id="KAL3092474.1"/>
    </source>
</evidence>
<feature type="region of interest" description="Disordered" evidence="2">
    <location>
        <begin position="1059"/>
        <end position="1166"/>
    </location>
</feature>
<feature type="compositionally biased region" description="Basic and acidic residues" evidence="2">
    <location>
        <begin position="775"/>
        <end position="789"/>
    </location>
</feature>
<protein>
    <submittedName>
        <fullName evidence="4">Uncharacterized protein</fullName>
    </submittedName>
</protein>
<gene>
    <name evidence="4" type="ORF">niasHS_007683</name>
</gene>
<dbReference type="EMBL" id="JBICCN010000118">
    <property type="protein sequence ID" value="KAL3092474.1"/>
    <property type="molecule type" value="Genomic_DNA"/>
</dbReference>
<feature type="compositionally biased region" description="Basic residues" evidence="2">
    <location>
        <begin position="1241"/>
        <end position="1253"/>
    </location>
</feature>
<feature type="compositionally biased region" description="Basic and acidic residues" evidence="2">
    <location>
        <begin position="749"/>
        <end position="766"/>
    </location>
</feature>
<keyword evidence="3" id="KW-0472">Membrane</keyword>
<accession>A0ABD2JPD5</accession>
<organism evidence="4 5">
    <name type="scientific">Heterodera schachtii</name>
    <name type="common">Sugarbeet cyst nematode worm</name>
    <name type="synonym">Tylenchus schachtii</name>
    <dbReference type="NCBI Taxonomy" id="97005"/>
    <lineage>
        <taxon>Eukaryota</taxon>
        <taxon>Metazoa</taxon>
        <taxon>Ecdysozoa</taxon>
        <taxon>Nematoda</taxon>
        <taxon>Chromadorea</taxon>
        <taxon>Rhabditida</taxon>
        <taxon>Tylenchina</taxon>
        <taxon>Tylenchomorpha</taxon>
        <taxon>Tylenchoidea</taxon>
        <taxon>Heteroderidae</taxon>
        <taxon>Heteroderinae</taxon>
        <taxon>Heterodera</taxon>
    </lineage>
</organism>
<feature type="compositionally biased region" description="Acidic residues" evidence="2">
    <location>
        <begin position="712"/>
        <end position="741"/>
    </location>
</feature>
<sequence length="1369" mass="160488">MPKTEENGLPLTNGFISCVEFLLYQHMQRLVWRLTHKWGINWRWERLFPSDETNLGEKSELLNIYTEKKANAWQKIRFIYQNELYEFLEGQSERIRRKFGFCLMIDGKMRLKCEPIKRGDAFFLTENFHKIPIYEPKFERNKGQMVENMAINLFNSLKLEHIKSEEEKMSENILENERKIAEMKRWRSAENAMKERLKVLVNDASKKCQKMRKRMDRFLNKIGIKFGKMFGKNKKIELDGEENDSRREDFVGCIYYFLYSFSLNLIKNIGTKKANSADNCDNYGEKDTEMEIENLRKIYENLREKMWQKIKIVYAKDDLKKMNDQLNGDQNADDDDDEFKKCAKVVDEDGEEPIFNEDVYGKSFDQHLMQCIGQFLESVANDQFKYHLFVNFYTKQLDSEIEFPDQMAQKFVPFTKDKCHFMREVLASLNKSVTHRLNFEKITKRSEKEKWVELHEQLEDVLMRRQDKSWADRKRRKVHRNAENLRQTFQKWSAMANPIKHPIRDEYRKVRELIRGKVMRSSSPRKGGGGGKAEEKEGRRRRKRNTFQMETTAEEGEKAEVNENSGTNKTNNQKIDQKIIKIVDKIEKHPLSKRFEVYEKFYKAFNVALALELFGRYENGGTINWQFIFGDETAQLVPISDQLNFQKIKSPENLKIFGEIAKRMGKKLKKGHLKYLIKKRTENYETENEMEKEEKNKAEMGQREKKLNAIKEEEEEEEEEKEDEEEEEEEQKEEEEEEEVEEKMGGQIEKMEKVGKSSEIREENKEIWTNNSEIMEERNGIKEESWDKEKEHERATAADDENHFEIPQFVGDEQQREEDKGIGIGFELAHLGYLNERDGGELLDAFIEEMKLNMDQFGISWDSDCDMSDDLNQCLMAADGLDFGEQLLRFSLLGKQRDEMGTLERAVESLFKTLNRLSYKLGQKSKSRQSFLARFYYVNIYGINEGLVRLMSGQMSPFEVFIPFYMRLKKGTKFIVKKVVATSIGQAFRAWTLKLFNSLNATHKGEEKNIRREMKNEERNIEIIEIPKNGPKIVSENRQLNERINPMLSKIVEQAEQDIAESHGASNSASQDKMPEISQGTSNSVSHFKLPKISRKFSTNFKQNDAEQKLRDASEGQRTPNSASHFKLPKISRKFSTNFKQNDAEQKLRDASEGQRTPNSASHFKLPKISPKFSINFKRRNKKAANFKQKLKTSPKMKLFKKFGNVSQKLKDFFVEFILRKFRKNSIEREKNNEIYENNKRKQKSTAKRRKKREAFEKGAAITAHIRHGKMGSSTVRSIMFNSRIVDSAIPGLHLHWLHANAALLLGKYSLLGHLPSALLFSLVIVSVLFWWHAAKLAVYLAMLYGDLAGWAVLLIAAALFIGFCIFII</sequence>
<evidence type="ECO:0000256" key="3">
    <source>
        <dbReference type="SAM" id="Phobius"/>
    </source>
</evidence>
<feature type="coiled-coil region" evidence="1">
    <location>
        <begin position="194"/>
        <end position="221"/>
    </location>
</feature>
<keyword evidence="5" id="KW-1185">Reference proteome</keyword>
<feature type="compositionally biased region" description="Basic and acidic residues" evidence="2">
    <location>
        <begin position="1142"/>
        <end position="1153"/>
    </location>
</feature>
<proteinExistence type="predicted"/>
<feature type="region of interest" description="Disordered" evidence="2">
    <location>
        <begin position="516"/>
        <end position="571"/>
    </location>
</feature>